<organism evidence="1 2">
    <name type="scientific">Artemisia annua</name>
    <name type="common">Sweet wormwood</name>
    <dbReference type="NCBI Taxonomy" id="35608"/>
    <lineage>
        <taxon>Eukaryota</taxon>
        <taxon>Viridiplantae</taxon>
        <taxon>Streptophyta</taxon>
        <taxon>Embryophyta</taxon>
        <taxon>Tracheophyta</taxon>
        <taxon>Spermatophyta</taxon>
        <taxon>Magnoliopsida</taxon>
        <taxon>eudicotyledons</taxon>
        <taxon>Gunneridae</taxon>
        <taxon>Pentapetalae</taxon>
        <taxon>asterids</taxon>
        <taxon>campanulids</taxon>
        <taxon>Asterales</taxon>
        <taxon>Asteraceae</taxon>
        <taxon>Asteroideae</taxon>
        <taxon>Anthemideae</taxon>
        <taxon>Artemisiinae</taxon>
        <taxon>Artemisia</taxon>
    </lineage>
</organism>
<reference evidence="1 2" key="1">
    <citation type="journal article" date="2018" name="Mol. Plant">
        <title>The genome of Artemisia annua provides insight into the evolution of Asteraceae family and artemisinin biosynthesis.</title>
        <authorList>
            <person name="Shen Q."/>
            <person name="Zhang L."/>
            <person name="Liao Z."/>
            <person name="Wang S."/>
            <person name="Yan T."/>
            <person name="Shi P."/>
            <person name="Liu M."/>
            <person name="Fu X."/>
            <person name="Pan Q."/>
            <person name="Wang Y."/>
            <person name="Lv Z."/>
            <person name="Lu X."/>
            <person name="Zhang F."/>
            <person name="Jiang W."/>
            <person name="Ma Y."/>
            <person name="Chen M."/>
            <person name="Hao X."/>
            <person name="Li L."/>
            <person name="Tang Y."/>
            <person name="Lv G."/>
            <person name="Zhou Y."/>
            <person name="Sun X."/>
            <person name="Brodelius P.E."/>
            <person name="Rose J.K.C."/>
            <person name="Tang K."/>
        </authorList>
    </citation>
    <scope>NUCLEOTIDE SEQUENCE [LARGE SCALE GENOMIC DNA]</scope>
    <source>
        <strain evidence="2">cv. Huhao1</strain>
        <tissue evidence="1">Leaf</tissue>
    </source>
</reference>
<evidence type="ECO:0000313" key="2">
    <source>
        <dbReference type="Proteomes" id="UP000245207"/>
    </source>
</evidence>
<comment type="caution">
    <text evidence="1">The sequence shown here is derived from an EMBL/GenBank/DDBJ whole genome shotgun (WGS) entry which is preliminary data.</text>
</comment>
<proteinExistence type="predicted"/>
<dbReference type="AlphaFoldDB" id="A0A2U1MI49"/>
<keyword evidence="2" id="KW-1185">Reference proteome</keyword>
<gene>
    <name evidence="1" type="ORF">CTI12_AA376940</name>
</gene>
<protein>
    <submittedName>
        <fullName evidence="1">Uncharacterized protein</fullName>
    </submittedName>
</protein>
<name>A0A2U1MI49_ARTAN</name>
<dbReference type="Proteomes" id="UP000245207">
    <property type="component" value="Unassembled WGS sequence"/>
</dbReference>
<accession>A0A2U1MI49</accession>
<evidence type="ECO:0000313" key="1">
    <source>
        <dbReference type="EMBL" id="PWA60888.1"/>
    </source>
</evidence>
<sequence>MCNRIHHINPQNHFIYLTHKELFIFMNRNIEYSIRVVIGLRCQAKLQAKPGEAVLHKERIHSSEIVGVWLKDTWKKYDIDDDMESGYGG</sequence>
<dbReference type="EMBL" id="PKPP01005234">
    <property type="protein sequence ID" value="PWA60888.1"/>
    <property type="molecule type" value="Genomic_DNA"/>
</dbReference>